<protein>
    <recommendedName>
        <fullName evidence="3">CREA signal peptide protein</fullName>
    </recommendedName>
</protein>
<dbReference type="PANTHER" id="PTHR37952:SF2">
    <property type="entry name" value="PROTEIN CREA"/>
    <property type="match status" value="1"/>
</dbReference>
<dbReference type="RefSeq" id="WP_136404864.1">
    <property type="nucleotide sequence ID" value="NZ_SSWX01000001.1"/>
</dbReference>
<organism evidence="1 2">
    <name type="scientific">Lampropedia aestuarii</name>
    <dbReference type="NCBI Taxonomy" id="2562762"/>
    <lineage>
        <taxon>Bacteria</taxon>
        <taxon>Pseudomonadati</taxon>
        <taxon>Pseudomonadota</taxon>
        <taxon>Betaproteobacteria</taxon>
        <taxon>Burkholderiales</taxon>
        <taxon>Comamonadaceae</taxon>
        <taxon>Lampropedia</taxon>
    </lineage>
</organism>
<dbReference type="Proteomes" id="UP000306236">
    <property type="component" value="Unassembled WGS sequence"/>
</dbReference>
<keyword evidence="2" id="KW-1185">Reference proteome</keyword>
<gene>
    <name evidence="1" type="ORF">E8K88_01030</name>
</gene>
<dbReference type="OrthoDB" id="9788409at2"/>
<comment type="caution">
    <text evidence="1">The sequence shown here is derived from an EMBL/GenBank/DDBJ whole genome shotgun (WGS) entry which is preliminary data.</text>
</comment>
<evidence type="ECO:0008006" key="3">
    <source>
        <dbReference type="Google" id="ProtNLM"/>
    </source>
</evidence>
<evidence type="ECO:0000313" key="2">
    <source>
        <dbReference type="Proteomes" id="UP000306236"/>
    </source>
</evidence>
<accession>A0A4S5BZS3</accession>
<dbReference type="AlphaFoldDB" id="A0A4S5BZS3"/>
<dbReference type="InterPro" id="IPR010292">
    <property type="entry name" value="Uncharacterised_CreA"/>
</dbReference>
<dbReference type="Pfam" id="PF05981">
    <property type="entry name" value="CreA"/>
    <property type="match status" value="1"/>
</dbReference>
<dbReference type="EMBL" id="SSWX01000001">
    <property type="protein sequence ID" value="THJ36605.1"/>
    <property type="molecule type" value="Genomic_DNA"/>
</dbReference>
<dbReference type="PIRSF" id="PIRSF003174">
    <property type="entry name" value="CreA"/>
    <property type="match status" value="1"/>
</dbReference>
<evidence type="ECO:0000313" key="1">
    <source>
        <dbReference type="EMBL" id="THJ36605.1"/>
    </source>
</evidence>
<dbReference type="GO" id="GO:0005829">
    <property type="term" value="C:cytosol"/>
    <property type="evidence" value="ECO:0007669"/>
    <property type="project" value="TreeGrafter"/>
</dbReference>
<name>A0A4S5BZS3_9BURK</name>
<sequence length="156" mass="17056">MTGALVCALLTTTSVWAKNDTIGTVDTAFKLLGRDHDIIVEAYDDPAVQGVTCYVSRARTGGIKGSLGLAEDRAEASISCHQVGPIQITQAIPKQEQVFSERISLLFKRLRVVRMVDIERHTLVYLTYSDKLIDGSPQNSVTAVPIGRETPIQLKD</sequence>
<proteinExistence type="predicted"/>
<dbReference type="PANTHER" id="PTHR37952">
    <property type="match status" value="1"/>
</dbReference>
<reference evidence="1 2" key="1">
    <citation type="submission" date="2019-04" db="EMBL/GenBank/DDBJ databases">
        <title>Lampropedia sp YIM MLB12 draf genome.</title>
        <authorList>
            <person name="Wang Y.-X."/>
        </authorList>
    </citation>
    <scope>NUCLEOTIDE SEQUENCE [LARGE SCALE GENOMIC DNA]</scope>
    <source>
        <strain evidence="1 2">YIM MLB12</strain>
    </source>
</reference>